<dbReference type="EMBL" id="CP002772">
    <property type="protein sequence ID" value="AEG17086.1"/>
    <property type="molecule type" value="Genomic_DNA"/>
</dbReference>
<proteinExistence type="predicted"/>
<keyword evidence="2" id="KW-1185">Reference proteome</keyword>
<dbReference type="STRING" id="868131.MSWAN_0038"/>
<accession>F6D7E4</accession>
<evidence type="ECO:0000313" key="1">
    <source>
        <dbReference type="EMBL" id="AEG17086.1"/>
    </source>
</evidence>
<organism evidence="1 2">
    <name type="scientific">Methanobacterium paludis (strain DSM 25820 / JCM 18151 / SWAN1)</name>
    <dbReference type="NCBI Taxonomy" id="868131"/>
    <lineage>
        <taxon>Archaea</taxon>
        <taxon>Methanobacteriati</taxon>
        <taxon>Methanobacteriota</taxon>
        <taxon>Methanomada group</taxon>
        <taxon>Methanobacteria</taxon>
        <taxon>Methanobacteriales</taxon>
        <taxon>Methanobacteriaceae</taxon>
        <taxon>Methanobacterium</taxon>
    </lineage>
</organism>
<dbReference type="HOGENOM" id="CLU_1639976_0_0_2"/>
<sequence length="181" mass="21565">MEDEKERIQVLKKFKVYRKSLKNSEAELLEKLQNFQKDINTGEKSFKEFEEDKNHLKPLNHDDAGEVYIISRIKIARAIPQVLDRHIIMLEEDEDLDRIMVSFEYQVYRVKKDIYGNMGDWEVLLNFIPEDKRFQIQKDPKGPVDFILKDLIWLREYEKVLEDIGFSGGSLVTPDQDHDKF</sequence>
<dbReference type="AlphaFoldDB" id="F6D7E4"/>
<gene>
    <name evidence="1" type="ordered locus">MSWAN_0038</name>
</gene>
<evidence type="ECO:0000313" key="2">
    <source>
        <dbReference type="Proteomes" id="UP000009231"/>
    </source>
</evidence>
<dbReference type="KEGG" id="mew:MSWAN_0038"/>
<dbReference type="Proteomes" id="UP000009231">
    <property type="component" value="Chromosome"/>
</dbReference>
<reference evidence="1 2" key="1">
    <citation type="journal article" date="2014" name="Int. J. Syst. Evol. Microbiol.">
        <title>Methanobacterium paludis sp. nov. and a novel strain of Methanobacterium lacus isolated from northern peatlands.</title>
        <authorList>
            <person name="Cadillo-Quiroz H."/>
            <person name="Brauer S.L."/>
            <person name="Goodson N."/>
            <person name="Yavitt J.B."/>
            <person name="Zinder S.H."/>
        </authorList>
    </citation>
    <scope>NUCLEOTIDE SEQUENCE [LARGE SCALE GENOMIC DNA]</scope>
    <source>
        <strain evidence="2">DSM 25820 / JCM 18151 / SWAN1</strain>
    </source>
</reference>
<dbReference type="eggNOG" id="arCOG14003">
    <property type="taxonomic scope" value="Archaea"/>
</dbReference>
<name>F6D7E4_METPW</name>
<protein>
    <submittedName>
        <fullName evidence="1">Uncharacterized protein</fullName>
    </submittedName>
</protein>